<dbReference type="GO" id="GO:0000287">
    <property type="term" value="F:magnesium ion binding"/>
    <property type="evidence" value="ECO:0007669"/>
    <property type="project" value="UniProtKB-UniRule"/>
</dbReference>
<dbReference type="RefSeq" id="WP_117003881.1">
    <property type="nucleotide sequence ID" value="NZ_BMJS01000049.1"/>
</dbReference>
<dbReference type="OrthoDB" id="9796690at2"/>
<keyword evidence="8" id="KW-0800">Toxin</keyword>
<evidence type="ECO:0000313" key="10">
    <source>
        <dbReference type="EMBL" id="GGG07162.1"/>
    </source>
</evidence>
<dbReference type="GO" id="GO:0004540">
    <property type="term" value="F:RNA nuclease activity"/>
    <property type="evidence" value="ECO:0007669"/>
    <property type="project" value="InterPro"/>
</dbReference>
<name>A0A8J2Z6Q1_9GAMM</name>
<feature type="binding site" evidence="8">
    <location>
        <position position="7"/>
    </location>
    <ligand>
        <name>Mg(2+)</name>
        <dbReference type="ChEBI" id="CHEBI:18420"/>
    </ligand>
</feature>
<keyword evidence="11" id="KW-1185">Reference proteome</keyword>
<dbReference type="EC" id="3.1.-.-" evidence="8"/>
<feature type="binding site" evidence="8">
    <location>
        <position position="99"/>
    </location>
    <ligand>
        <name>Mg(2+)</name>
        <dbReference type="ChEBI" id="CHEBI:18420"/>
    </ligand>
</feature>
<evidence type="ECO:0000256" key="2">
    <source>
        <dbReference type="ARBA" id="ARBA00022649"/>
    </source>
</evidence>
<keyword evidence="5 8" id="KW-0378">Hydrolase</keyword>
<dbReference type="InterPro" id="IPR002716">
    <property type="entry name" value="PIN_dom"/>
</dbReference>
<dbReference type="InterPro" id="IPR029060">
    <property type="entry name" value="PIN-like_dom_sf"/>
</dbReference>
<protein>
    <recommendedName>
        <fullName evidence="8">Ribonuclease VapC</fullName>
        <shortName evidence="8">RNase VapC</shortName>
        <ecNumber evidence="8">3.1.-.-</ecNumber>
    </recommendedName>
    <alternativeName>
        <fullName evidence="8">Toxin VapC</fullName>
    </alternativeName>
</protein>
<reference evidence="10" key="2">
    <citation type="submission" date="2020-09" db="EMBL/GenBank/DDBJ databases">
        <authorList>
            <person name="Sun Q."/>
            <person name="Zhou Y."/>
        </authorList>
    </citation>
    <scope>NUCLEOTIDE SEQUENCE</scope>
    <source>
        <strain evidence="10">CGMCC 1.15758</strain>
    </source>
</reference>
<comment type="caution">
    <text evidence="10">The sequence shown here is derived from an EMBL/GenBank/DDBJ whole genome shotgun (WGS) entry which is preliminary data.</text>
</comment>
<dbReference type="GO" id="GO:0016787">
    <property type="term" value="F:hydrolase activity"/>
    <property type="evidence" value="ECO:0007669"/>
    <property type="project" value="UniProtKB-KW"/>
</dbReference>
<dbReference type="PANTHER" id="PTHR33653:SF1">
    <property type="entry name" value="RIBONUCLEASE VAPC2"/>
    <property type="match status" value="1"/>
</dbReference>
<evidence type="ECO:0000256" key="5">
    <source>
        <dbReference type="ARBA" id="ARBA00022801"/>
    </source>
</evidence>
<evidence type="ECO:0000256" key="6">
    <source>
        <dbReference type="ARBA" id="ARBA00022842"/>
    </source>
</evidence>
<dbReference type="CDD" id="cd09881">
    <property type="entry name" value="PIN_VapC4-5_FitB-like"/>
    <property type="match status" value="1"/>
</dbReference>
<dbReference type="SMART" id="SM00670">
    <property type="entry name" value="PINc"/>
    <property type="match status" value="1"/>
</dbReference>
<evidence type="ECO:0000313" key="11">
    <source>
        <dbReference type="Proteomes" id="UP000636949"/>
    </source>
</evidence>
<comment type="cofactor">
    <cofactor evidence="1 8">
        <name>Mg(2+)</name>
        <dbReference type="ChEBI" id="CHEBI:18420"/>
    </cofactor>
</comment>
<evidence type="ECO:0000256" key="1">
    <source>
        <dbReference type="ARBA" id="ARBA00001946"/>
    </source>
</evidence>
<organism evidence="10 11">
    <name type="scientific">Cysteiniphilum litorale</name>
    <dbReference type="NCBI Taxonomy" id="2056700"/>
    <lineage>
        <taxon>Bacteria</taxon>
        <taxon>Pseudomonadati</taxon>
        <taxon>Pseudomonadota</taxon>
        <taxon>Gammaproteobacteria</taxon>
        <taxon>Thiotrichales</taxon>
        <taxon>Fastidiosibacteraceae</taxon>
        <taxon>Cysteiniphilum</taxon>
    </lineage>
</organism>
<dbReference type="Pfam" id="PF01850">
    <property type="entry name" value="PIN"/>
    <property type="match status" value="1"/>
</dbReference>
<comment type="function">
    <text evidence="8">Toxic component of a toxin-antitoxin (TA) system. An RNase.</text>
</comment>
<keyword evidence="4 8" id="KW-0479">Metal-binding</keyword>
<keyword evidence="3 8" id="KW-0540">Nuclease</keyword>
<dbReference type="SUPFAM" id="SSF88723">
    <property type="entry name" value="PIN domain-like"/>
    <property type="match status" value="1"/>
</dbReference>
<dbReference type="Proteomes" id="UP000636949">
    <property type="component" value="Unassembled WGS sequence"/>
</dbReference>
<evidence type="ECO:0000259" key="9">
    <source>
        <dbReference type="SMART" id="SM00670"/>
    </source>
</evidence>
<dbReference type="InterPro" id="IPR050556">
    <property type="entry name" value="Type_II_TA_system_RNase"/>
</dbReference>
<comment type="similarity">
    <text evidence="7 8">Belongs to the PINc/VapC protein family.</text>
</comment>
<dbReference type="GO" id="GO:0090729">
    <property type="term" value="F:toxin activity"/>
    <property type="evidence" value="ECO:0007669"/>
    <property type="project" value="UniProtKB-KW"/>
</dbReference>
<sequence length="136" mass="15139">MIKLMLDTNICIFIINEKPPMVLDRFKQYKFNEIAISSIVYSELVYGAYKSKRVDQNISALAGFIAPLSIVEFDQDAANEYGLIRSSLEATGNLIGANDLLIAAHAKSLNIPLITNNTKEFKKVDGLTVIDWVAKQ</sequence>
<evidence type="ECO:0000256" key="3">
    <source>
        <dbReference type="ARBA" id="ARBA00022722"/>
    </source>
</evidence>
<dbReference type="Gene3D" id="3.40.50.1010">
    <property type="entry name" value="5'-nuclease"/>
    <property type="match status" value="1"/>
</dbReference>
<dbReference type="AlphaFoldDB" id="A0A8J2Z6Q1"/>
<evidence type="ECO:0000256" key="7">
    <source>
        <dbReference type="ARBA" id="ARBA00038093"/>
    </source>
</evidence>
<dbReference type="InterPro" id="IPR022907">
    <property type="entry name" value="VapC_family"/>
</dbReference>
<accession>A0A8J2Z6Q1</accession>
<dbReference type="PANTHER" id="PTHR33653">
    <property type="entry name" value="RIBONUCLEASE VAPC2"/>
    <property type="match status" value="1"/>
</dbReference>
<dbReference type="EMBL" id="BMJS01000049">
    <property type="protein sequence ID" value="GGG07162.1"/>
    <property type="molecule type" value="Genomic_DNA"/>
</dbReference>
<evidence type="ECO:0000256" key="4">
    <source>
        <dbReference type="ARBA" id="ARBA00022723"/>
    </source>
</evidence>
<keyword evidence="6 8" id="KW-0460">Magnesium</keyword>
<keyword evidence="2 8" id="KW-1277">Toxin-antitoxin system</keyword>
<reference evidence="10" key="1">
    <citation type="journal article" date="2014" name="Int. J. Syst. Evol. Microbiol.">
        <title>Complete genome sequence of Corynebacterium casei LMG S-19264T (=DSM 44701T), isolated from a smear-ripened cheese.</title>
        <authorList>
            <consortium name="US DOE Joint Genome Institute (JGI-PGF)"/>
            <person name="Walter F."/>
            <person name="Albersmeier A."/>
            <person name="Kalinowski J."/>
            <person name="Ruckert C."/>
        </authorList>
    </citation>
    <scope>NUCLEOTIDE SEQUENCE</scope>
    <source>
        <strain evidence="10">CGMCC 1.15758</strain>
    </source>
</reference>
<evidence type="ECO:0000256" key="8">
    <source>
        <dbReference type="HAMAP-Rule" id="MF_00265"/>
    </source>
</evidence>
<feature type="domain" description="PIN" evidence="9">
    <location>
        <begin position="2"/>
        <end position="122"/>
    </location>
</feature>
<dbReference type="HAMAP" id="MF_00265">
    <property type="entry name" value="VapC_Nob1"/>
    <property type="match status" value="1"/>
</dbReference>
<gene>
    <name evidence="8 10" type="primary">vapC</name>
    <name evidence="10" type="ORF">GCM10010995_25850</name>
</gene>
<proteinExistence type="inferred from homology"/>